<comment type="caution">
    <text evidence="1">The sequence shown here is derived from an EMBL/GenBank/DDBJ whole genome shotgun (WGS) entry which is preliminary data.</text>
</comment>
<gene>
    <name evidence="1" type="ORF">GDO78_014499</name>
</gene>
<dbReference type="PANTHER" id="PTHR34717:SF1">
    <property type="entry name" value="EG:BACR7A4.20 PROTEIN"/>
    <property type="match status" value="1"/>
</dbReference>
<dbReference type="Proteomes" id="UP000770717">
    <property type="component" value="Unassembled WGS sequence"/>
</dbReference>
<name>A0A8J6EC08_ELECQ</name>
<dbReference type="PANTHER" id="PTHR34717">
    <property type="entry name" value="EG:BACR7A4.20 PROTEIN"/>
    <property type="match status" value="1"/>
</dbReference>
<evidence type="ECO:0000313" key="1">
    <source>
        <dbReference type="EMBL" id="KAG9462266.1"/>
    </source>
</evidence>
<organism evidence="1 2">
    <name type="scientific">Eleutherodactylus coqui</name>
    <name type="common">Puerto Rican coqui</name>
    <dbReference type="NCBI Taxonomy" id="57060"/>
    <lineage>
        <taxon>Eukaryota</taxon>
        <taxon>Metazoa</taxon>
        <taxon>Chordata</taxon>
        <taxon>Craniata</taxon>
        <taxon>Vertebrata</taxon>
        <taxon>Euteleostomi</taxon>
        <taxon>Amphibia</taxon>
        <taxon>Batrachia</taxon>
        <taxon>Anura</taxon>
        <taxon>Neobatrachia</taxon>
        <taxon>Hyloidea</taxon>
        <taxon>Eleutherodactylidae</taxon>
        <taxon>Eleutherodactylinae</taxon>
        <taxon>Eleutherodactylus</taxon>
        <taxon>Eleutherodactylus</taxon>
    </lineage>
</organism>
<evidence type="ECO:0000313" key="2">
    <source>
        <dbReference type="Proteomes" id="UP000770717"/>
    </source>
</evidence>
<reference evidence="1" key="1">
    <citation type="thesis" date="2020" institute="ProQuest LLC" country="789 East Eisenhower Parkway, Ann Arbor, MI, USA">
        <title>Comparative Genomics and Chromosome Evolution.</title>
        <authorList>
            <person name="Mudd A.B."/>
        </authorList>
    </citation>
    <scope>NUCLEOTIDE SEQUENCE</scope>
    <source>
        <strain evidence="1">HN-11 Male</strain>
        <tissue evidence="1">Kidney and liver</tissue>
    </source>
</reference>
<feature type="non-terminal residue" evidence="1">
    <location>
        <position position="90"/>
    </location>
</feature>
<proteinExistence type="predicted"/>
<accession>A0A8J6EC08</accession>
<sequence length="90" mass="10183">PSQAIDSVYFTAFTEDGKSFIITRVARRAEGRCAVWLFMRLDGVGDFEHPEHPNTIMPCEGDSSWSAGGLTVMRLEPYKTWRISFDGPLR</sequence>
<dbReference type="OrthoDB" id="6123450at2759"/>
<dbReference type="AlphaFoldDB" id="A0A8J6EC08"/>
<keyword evidence="2" id="KW-1185">Reference proteome</keyword>
<dbReference type="EMBL" id="WNTK01012379">
    <property type="protein sequence ID" value="KAG9462266.1"/>
    <property type="molecule type" value="Genomic_DNA"/>
</dbReference>
<protein>
    <submittedName>
        <fullName evidence="1">Uncharacterized protein</fullName>
    </submittedName>
</protein>